<dbReference type="Gene3D" id="1.10.150.80">
    <property type="entry name" value="HRDC domain"/>
    <property type="match status" value="2"/>
</dbReference>
<comment type="cofactor">
    <cofactor evidence="6">
        <name>a divalent metal cation</name>
        <dbReference type="ChEBI" id="CHEBI:60240"/>
    </cofactor>
</comment>
<keyword evidence="3 6" id="KW-0540">Nuclease</keyword>
<evidence type="ECO:0000256" key="1">
    <source>
        <dbReference type="ARBA" id="ARBA00022490"/>
    </source>
</evidence>
<dbReference type="InterPro" id="IPR051086">
    <property type="entry name" value="RNase_D-like"/>
</dbReference>
<gene>
    <name evidence="6" type="primary">rnd</name>
    <name evidence="8" type="ORF">BXT89_13285</name>
</gene>
<dbReference type="Proteomes" id="UP000242847">
    <property type="component" value="Unassembled WGS sequence"/>
</dbReference>
<comment type="similarity">
    <text evidence="6">Belongs to the RNase D family.</text>
</comment>
<organism evidence="8 9">
    <name type="scientific">Halopseudomonas pachastrellae</name>
    <dbReference type="NCBI Taxonomy" id="254161"/>
    <lineage>
        <taxon>Bacteria</taxon>
        <taxon>Pseudomonadati</taxon>
        <taxon>Pseudomonadota</taxon>
        <taxon>Gammaproteobacteria</taxon>
        <taxon>Pseudomonadales</taxon>
        <taxon>Pseudomonadaceae</taxon>
        <taxon>Halopseudomonas</taxon>
    </lineage>
</organism>
<dbReference type="STRING" id="254161.SAMN05216256_11540"/>
<dbReference type="GO" id="GO:0005737">
    <property type="term" value="C:cytoplasm"/>
    <property type="evidence" value="ECO:0007669"/>
    <property type="project" value="UniProtKB-SubCell"/>
</dbReference>
<dbReference type="Gene3D" id="3.30.420.10">
    <property type="entry name" value="Ribonuclease H-like superfamily/Ribonuclease H"/>
    <property type="match status" value="1"/>
</dbReference>
<comment type="catalytic activity">
    <reaction evidence="6">
        <text>Exonucleolytic cleavage that removes extra residues from the 3'-terminus of tRNA to produce 5'-mononucleotides.</text>
        <dbReference type="EC" id="3.1.13.5"/>
    </reaction>
</comment>
<accession>A0A1S8DD57</accession>
<dbReference type="InterPro" id="IPR010997">
    <property type="entry name" value="HRDC-like_sf"/>
</dbReference>
<evidence type="ECO:0000256" key="4">
    <source>
        <dbReference type="ARBA" id="ARBA00022801"/>
    </source>
</evidence>
<keyword evidence="5 6" id="KW-0269">Exonuclease</keyword>
<dbReference type="InterPro" id="IPR012337">
    <property type="entry name" value="RNaseH-like_sf"/>
</dbReference>
<evidence type="ECO:0000256" key="6">
    <source>
        <dbReference type="HAMAP-Rule" id="MF_01899"/>
    </source>
</evidence>
<dbReference type="PROSITE" id="PS50967">
    <property type="entry name" value="HRDC"/>
    <property type="match status" value="1"/>
</dbReference>
<feature type="domain" description="HRDC" evidence="7">
    <location>
        <begin position="215"/>
        <end position="295"/>
    </location>
</feature>
<dbReference type="SUPFAM" id="SSF53098">
    <property type="entry name" value="Ribonuclease H-like"/>
    <property type="match status" value="1"/>
</dbReference>
<evidence type="ECO:0000259" key="7">
    <source>
        <dbReference type="PROSITE" id="PS50967"/>
    </source>
</evidence>
<evidence type="ECO:0000313" key="8">
    <source>
        <dbReference type="EMBL" id="ONM43313.1"/>
    </source>
</evidence>
<evidence type="ECO:0000256" key="3">
    <source>
        <dbReference type="ARBA" id="ARBA00022722"/>
    </source>
</evidence>
<reference evidence="8 9" key="1">
    <citation type="submission" date="2017-01" db="EMBL/GenBank/DDBJ databases">
        <title>Draft genome sequence of Pseudomonas pachastrellae type strain CCUG 46540T from a deep sea.</title>
        <authorList>
            <person name="Gomila M."/>
            <person name="Mulet M."/>
            <person name="Lalucat J."/>
            <person name="Garcia-Valdes E."/>
        </authorList>
    </citation>
    <scope>NUCLEOTIDE SEQUENCE [LARGE SCALE GENOMIC DNA]</scope>
    <source>
        <strain evidence="8 9">CCUG 46540</strain>
    </source>
</reference>
<dbReference type="InterPro" id="IPR036397">
    <property type="entry name" value="RNaseH_sf"/>
</dbReference>
<keyword evidence="9" id="KW-1185">Reference proteome</keyword>
<comment type="caution">
    <text evidence="8">The sequence shown here is derived from an EMBL/GenBank/DDBJ whole genome shotgun (WGS) entry which is preliminary data.</text>
</comment>
<dbReference type="GO" id="GO:0003676">
    <property type="term" value="F:nucleic acid binding"/>
    <property type="evidence" value="ECO:0007669"/>
    <property type="project" value="InterPro"/>
</dbReference>
<evidence type="ECO:0000256" key="2">
    <source>
        <dbReference type="ARBA" id="ARBA00022694"/>
    </source>
</evidence>
<dbReference type="CDD" id="cd06142">
    <property type="entry name" value="RNaseD_exo"/>
    <property type="match status" value="1"/>
</dbReference>
<dbReference type="PANTHER" id="PTHR47649:SF1">
    <property type="entry name" value="RIBONUCLEASE D"/>
    <property type="match status" value="1"/>
</dbReference>
<dbReference type="GO" id="GO:0000166">
    <property type="term" value="F:nucleotide binding"/>
    <property type="evidence" value="ECO:0007669"/>
    <property type="project" value="InterPro"/>
</dbReference>
<dbReference type="RefSeq" id="WP_083728161.1">
    <property type="nucleotide sequence ID" value="NZ_FOUD01000015.1"/>
</dbReference>
<comment type="subcellular location">
    <subcellularLocation>
        <location evidence="6">Cytoplasm</location>
    </subcellularLocation>
</comment>
<keyword evidence="4 6" id="KW-0378">Hydrolase</keyword>
<dbReference type="OrthoDB" id="9800549at2"/>
<protein>
    <recommendedName>
        <fullName evidence="6">Ribonuclease D</fullName>
        <shortName evidence="6">RNase D</shortName>
        <ecNumber evidence="6">3.1.13.5</ecNumber>
    </recommendedName>
</protein>
<dbReference type="PANTHER" id="PTHR47649">
    <property type="entry name" value="RIBONUCLEASE D"/>
    <property type="match status" value="1"/>
</dbReference>
<dbReference type="SMART" id="SM00474">
    <property type="entry name" value="35EXOc"/>
    <property type="match status" value="1"/>
</dbReference>
<dbReference type="SUPFAM" id="SSF47819">
    <property type="entry name" value="HRDC-like"/>
    <property type="match status" value="2"/>
</dbReference>
<dbReference type="InterPro" id="IPR006292">
    <property type="entry name" value="RNase_D"/>
</dbReference>
<dbReference type="NCBIfam" id="TIGR01388">
    <property type="entry name" value="rnd"/>
    <property type="match status" value="1"/>
</dbReference>
<dbReference type="Pfam" id="PF00570">
    <property type="entry name" value="HRDC"/>
    <property type="match status" value="1"/>
</dbReference>
<dbReference type="GO" id="GO:0042780">
    <property type="term" value="P:tRNA 3'-end processing"/>
    <property type="evidence" value="ECO:0007669"/>
    <property type="project" value="UniProtKB-UniRule"/>
</dbReference>
<dbReference type="Pfam" id="PF01612">
    <property type="entry name" value="DNA_pol_A_exo1"/>
    <property type="match status" value="1"/>
</dbReference>
<evidence type="ECO:0000256" key="5">
    <source>
        <dbReference type="ARBA" id="ARBA00022839"/>
    </source>
</evidence>
<comment type="function">
    <text evidence="6">Exonuclease involved in the 3' processing of various precursor tRNAs. Initiates hydrolysis at the 3'-terminus of an RNA molecule and releases 5'-mononucleotides.</text>
</comment>
<keyword evidence="1 6" id="KW-0963">Cytoplasm</keyword>
<sequence length="382" mass="42636">MTTPLAKTLMIDDNAELARWCRHWQSLPFVAVDTEFVRTETFYPIAGLIQVGDGEQAVLIDPLAITDWAPLVALLEDPAVVKVLHACSEDLEVFSRLCGALPSPLFDTQLAAAFLGMDFSMGYSRLVSELLQIDLPKDETRSDWLQRPLSAAQVEYAARDAQHLAELYRIMAPRLEAAGLTDWLLADTAEQVAASGQVIEPALAYQHVKQAWRLEPADLAVLQVIAAWRERESRARDVARNRLLRERTLCPLAQRRPDSLQALSRIEDMHPRTVRHEGETLLRLIREGQAVAPADYPEALPEPLPAAANRLLKRLRKVGQQEAERRGIAPEIMLRKKVLEAMVRTGYPSGPYSLPEELTGWRRALLGDALLNAANNALEVAE</sequence>
<dbReference type="InterPro" id="IPR002562">
    <property type="entry name" value="3'-5'_exonuclease_dom"/>
</dbReference>
<proteinExistence type="inferred from homology"/>
<dbReference type="InterPro" id="IPR044876">
    <property type="entry name" value="HRDC_dom_sf"/>
</dbReference>
<dbReference type="EMBL" id="MUBC01000030">
    <property type="protein sequence ID" value="ONM43313.1"/>
    <property type="molecule type" value="Genomic_DNA"/>
</dbReference>
<keyword evidence="2 6" id="KW-0819">tRNA processing</keyword>
<dbReference type="InterPro" id="IPR002121">
    <property type="entry name" value="HRDC_dom"/>
</dbReference>
<dbReference type="GO" id="GO:0033890">
    <property type="term" value="F:ribonuclease D activity"/>
    <property type="evidence" value="ECO:0007669"/>
    <property type="project" value="UniProtKB-UniRule"/>
</dbReference>
<dbReference type="EC" id="3.1.13.5" evidence="6"/>
<dbReference type="HAMAP" id="MF_01899">
    <property type="entry name" value="RNase_D"/>
    <property type="match status" value="1"/>
</dbReference>
<evidence type="ECO:0000313" key="9">
    <source>
        <dbReference type="Proteomes" id="UP000242847"/>
    </source>
</evidence>
<dbReference type="GO" id="GO:0008408">
    <property type="term" value="F:3'-5' exonuclease activity"/>
    <property type="evidence" value="ECO:0007669"/>
    <property type="project" value="InterPro"/>
</dbReference>
<name>A0A1S8DD57_9GAMM</name>
<dbReference type="AlphaFoldDB" id="A0A1S8DD57"/>